<evidence type="ECO:0000313" key="1">
    <source>
        <dbReference type="EMBL" id="MEW9855884.1"/>
    </source>
</evidence>
<name>A0ABV3RDX3_9SPHN</name>
<evidence type="ECO:0000313" key="2">
    <source>
        <dbReference type="Proteomes" id="UP001556118"/>
    </source>
</evidence>
<reference evidence="1 2" key="1">
    <citation type="submission" date="2024-06" db="EMBL/GenBank/DDBJ databases">
        <title>Novosphingobium rhizovicinus M1R2S20.</title>
        <authorList>
            <person name="Sun J.-Q."/>
        </authorList>
    </citation>
    <scope>NUCLEOTIDE SEQUENCE [LARGE SCALE GENOMIC DNA]</scope>
    <source>
        <strain evidence="1 2">M1R2S20</strain>
    </source>
</reference>
<accession>A0ABV3RDX3</accession>
<gene>
    <name evidence="1" type="ORF">ABUH87_12115</name>
</gene>
<comment type="caution">
    <text evidence="1">The sequence shown here is derived from an EMBL/GenBank/DDBJ whole genome shotgun (WGS) entry which is preliminary data.</text>
</comment>
<organism evidence="1 2">
    <name type="scientific">Novosphingobium rhizovicinum</name>
    <dbReference type="NCBI Taxonomy" id="3228928"/>
    <lineage>
        <taxon>Bacteria</taxon>
        <taxon>Pseudomonadati</taxon>
        <taxon>Pseudomonadota</taxon>
        <taxon>Alphaproteobacteria</taxon>
        <taxon>Sphingomonadales</taxon>
        <taxon>Sphingomonadaceae</taxon>
        <taxon>Novosphingobium</taxon>
    </lineage>
</organism>
<proteinExistence type="predicted"/>
<dbReference type="RefSeq" id="WP_367774004.1">
    <property type="nucleotide sequence ID" value="NZ_JBFNXR010000048.1"/>
</dbReference>
<dbReference type="EMBL" id="JBFNXR010000048">
    <property type="protein sequence ID" value="MEW9855884.1"/>
    <property type="molecule type" value="Genomic_DNA"/>
</dbReference>
<sequence length="226" mass="25330">MRGLAVILFARSGVMRSAFNAVGWDAIEVDTAPPQRLGMHWQGSAFDFMETRMWRAADLAVLHPVCTYLSGSGLHWNKRSHGREACTLWSLDQVRRLFERVERDRKPAVFENPVGIIGTKIEPCTQTVQPYQFGDDASKRTCLWMKNGLPPLTIPARSEWVPGRLVEQSGKTVERWANQTDSGQNRLGPSEERAGMRSETYPGIAAAIARQMTAHLEQQLPLLEAA</sequence>
<evidence type="ECO:0008006" key="3">
    <source>
        <dbReference type="Google" id="ProtNLM"/>
    </source>
</evidence>
<keyword evidence="2" id="KW-1185">Reference proteome</keyword>
<protein>
    <recommendedName>
        <fullName evidence="3">DNA (Cytosine-5)-methyltransferase 1</fullName>
    </recommendedName>
</protein>
<dbReference type="Proteomes" id="UP001556118">
    <property type="component" value="Unassembled WGS sequence"/>
</dbReference>